<reference evidence="2 3" key="1">
    <citation type="journal article" date="2021" name="Elife">
        <title>Chloroplast acquisition without the gene transfer in kleptoplastic sea slugs, Plakobranchus ocellatus.</title>
        <authorList>
            <person name="Maeda T."/>
            <person name="Takahashi S."/>
            <person name="Yoshida T."/>
            <person name="Shimamura S."/>
            <person name="Takaki Y."/>
            <person name="Nagai Y."/>
            <person name="Toyoda A."/>
            <person name="Suzuki Y."/>
            <person name="Arimoto A."/>
            <person name="Ishii H."/>
            <person name="Satoh N."/>
            <person name="Nishiyama T."/>
            <person name="Hasebe M."/>
            <person name="Maruyama T."/>
            <person name="Minagawa J."/>
            <person name="Obokata J."/>
            <person name="Shigenobu S."/>
        </authorList>
    </citation>
    <scope>NUCLEOTIDE SEQUENCE [LARGE SCALE GENOMIC DNA]</scope>
</reference>
<evidence type="ECO:0000256" key="1">
    <source>
        <dbReference type="SAM" id="MobiDB-lite"/>
    </source>
</evidence>
<feature type="compositionally biased region" description="Acidic residues" evidence="1">
    <location>
        <begin position="158"/>
        <end position="174"/>
    </location>
</feature>
<feature type="region of interest" description="Disordered" evidence="1">
    <location>
        <begin position="126"/>
        <end position="185"/>
    </location>
</feature>
<organism evidence="2 3">
    <name type="scientific">Elysia marginata</name>
    <dbReference type="NCBI Taxonomy" id="1093978"/>
    <lineage>
        <taxon>Eukaryota</taxon>
        <taxon>Metazoa</taxon>
        <taxon>Spiralia</taxon>
        <taxon>Lophotrochozoa</taxon>
        <taxon>Mollusca</taxon>
        <taxon>Gastropoda</taxon>
        <taxon>Heterobranchia</taxon>
        <taxon>Euthyneura</taxon>
        <taxon>Panpulmonata</taxon>
        <taxon>Sacoglossa</taxon>
        <taxon>Placobranchoidea</taxon>
        <taxon>Plakobranchidae</taxon>
        <taxon>Elysia</taxon>
    </lineage>
</organism>
<accession>A0AAV4FSR1</accession>
<dbReference type="AlphaFoldDB" id="A0AAV4FSR1"/>
<evidence type="ECO:0000313" key="2">
    <source>
        <dbReference type="EMBL" id="GFR76044.1"/>
    </source>
</evidence>
<comment type="caution">
    <text evidence="2">The sequence shown here is derived from an EMBL/GenBank/DDBJ whole genome shotgun (WGS) entry which is preliminary data.</text>
</comment>
<dbReference type="Proteomes" id="UP000762676">
    <property type="component" value="Unassembled WGS sequence"/>
</dbReference>
<name>A0AAV4FSR1_9GAST</name>
<keyword evidence="3" id="KW-1185">Reference proteome</keyword>
<protein>
    <submittedName>
        <fullName evidence="2">Uncharacterized protein</fullName>
    </submittedName>
</protein>
<dbReference type="EMBL" id="BMAT01011622">
    <property type="protein sequence ID" value="GFR76044.1"/>
    <property type="molecule type" value="Genomic_DNA"/>
</dbReference>
<evidence type="ECO:0000313" key="3">
    <source>
        <dbReference type="Proteomes" id="UP000762676"/>
    </source>
</evidence>
<proteinExistence type="predicted"/>
<sequence>MAWSEKERSSFHEHVKRSETIVNCETILKLYAKSNGTAIPLPIANEAARKLLTLRRDRGGVPSSMRNKILHKNLIRNLDKLDDVAFLDSDRRNEAVEQVKDVLQLHGEEQEQEQQQQRMPNIATVFKQQQQQQLLRPRDPMSDSSIVARLPEPIMTSLDDDDDDDGDNNNDNDTGDCGVIHTTMT</sequence>
<gene>
    <name evidence="2" type="ORF">ElyMa_005791500</name>
</gene>